<evidence type="ECO:0000259" key="9">
    <source>
        <dbReference type="PROSITE" id="PS50850"/>
    </source>
</evidence>
<dbReference type="InterPro" id="IPR020846">
    <property type="entry name" value="MFS_dom"/>
</dbReference>
<feature type="transmembrane region" description="Helical" evidence="8">
    <location>
        <begin position="455"/>
        <end position="476"/>
    </location>
</feature>
<dbReference type="Gene3D" id="1.20.1720.10">
    <property type="entry name" value="Multidrug resistance protein D"/>
    <property type="match status" value="1"/>
</dbReference>
<feature type="transmembrane region" description="Helical" evidence="8">
    <location>
        <begin position="328"/>
        <end position="346"/>
    </location>
</feature>
<evidence type="ECO:0000256" key="4">
    <source>
        <dbReference type="ARBA" id="ARBA00022692"/>
    </source>
</evidence>
<keyword evidence="4 8" id="KW-0812">Transmembrane</keyword>
<name>A0A8J7GHV4_9ACTN</name>
<dbReference type="InterPro" id="IPR011701">
    <property type="entry name" value="MFS"/>
</dbReference>
<evidence type="ECO:0000256" key="3">
    <source>
        <dbReference type="ARBA" id="ARBA00022475"/>
    </source>
</evidence>
<protein>
    <submittedName>
        <fullName evidence="10">EmrB/QacA subfamily drug resistance transporter</fullName>
    </submittedName>
</protein>
<reference evidence="10" key="1">
    <citation type="submission" date="2020-11" db="EMBL/GenBank/DDBJ databases">
        <title>Sequencing the genomes of 1000 actinobacteria strains.</title>
        <authorList>
            <person name="Klenk H.-P."/>
        </authorList>
    </citation>
    <scope>NUCLEOTIDE SEQUENCE</scope>
    <source>
        <strain evidence="10">DSM 45356</strain>
    </source>
</reference>
<dbReference type="InterPro" id="IPR036259">
    <property type="entry name" value="MFS_trans_sf"/>
</dbReference>
<comment type="subcellular location">
    <subcellularLocation>
        <location evidence="1">Cell membrane</location>
        <topology evidence="1">Multi-pass membrane protein</topology>
    </subcellularLocation>
</comment>
<dbReference type="AlphaFoldDB" id="A0A8J7GHV4"/>
<dbReference type="NCBIfam" id="TIGR00711">
    <property type="entry name" value="efflux_EmrB"/>
    <property type="match status" value="1"/>
</dbReference>
<evidence type="ECO:0000313" key="11">
    <source>
        <dbReference type="Proteomes" id="UP000622552"/>
    </source>
</evidence>
<keyword evidence="11" id="KW-1185">Reference proteome</keyword>
<dbReference type="RefSeq" id="WP_197003566.1">
    <property type="nucleotide sequence ID" value="NZ_BONS01000016.1"/>
</dbReference>
<evidence type="ECO:0000256" key="2">
    <source>
        <dbReference type="ARBA" id="ARBA00022448"/>
    </source>
</evidence>
<dbReference type="Pfam" id="PF07690">
    <property type="entry name" value="MFS_1"/>
    <property type="match status" value="2"/>
</dbReference>
<feature type="transmembrane region" description="Helical" evidence="8">
    <location>
        <begin position="246"/>
        <end position="269"/>
    </location>
</feature>
<feature type="transmembrane region" description="Helical" evidence="8">
    <location>
        <begin position="382"/>
        <end position="405"/>
    </location>
</feature>
<sequence>MIVLLEQSDTGGYGIGTVRFPAGRCQIDVTISQRWILGLTAVAALLVGLDASVVSTALTTIRLDLHASVEQLEWTVNAYTLSFAVLLLTAAALGDRFGRRRLFVSGLALFAVASAGCALAPTAGWLIAARAAQGAGAAAVMPLALTLLGAAIPPERRARVLGAFTAVVGASVPAGPLVGGAIVDGASWRWIFWLNLPVVAVLVAFVLRRIEPSRGPGSGLDIGGLLLAGGAAFGLVWGLVRGNAAGWASLEVLAALGAGAALTAGFVAFEARTGEPMLPLRLFRGRAFATGNAAIFFVWASTFGSVYFMAQFLQTSLGARPLEAGLRLMPWGAMTVIVPRIAGSLVQRYGARPLVAGGMTLHAASMLWIADLATPNVAYWQLVAPLVLSGIGVAAAIPATQAAVLASVAPADIGKASGAYSALRQLGGAFGVAALVAVFAARGDYGSPRAFVDGFAPALVASAALAAAAVLVGAGIPTHRQVPAPAPAGGPSVWARSRRRSASSAPHS</sequence>
<feature type="transmembrane region" description="Helical" evidence="8">
    <location>
        <begin position="426"/>
        <end position="443"/>
    </location>
</feature>
<evidence type="ECO:0000256" key="8">
    <source>
        <dbReference type="SAM" id="Phobius"/>
    </source>
</evidence>
<dbReference type="PROSITE" id="PS50850">
    <property type="entry name" value="MFS"/>
    <property type="match status" value="1"/>
</dbReference>
<dbReference type="PANTHER" id="PTHR42718">
    <property type="entry name" value="MAJOR FACILITATOR SUPERFAMILY MULTIDRUG TRANSPORTER MFSC"/>
    <property type="match status" value="1"/>
</dbReference>
<dbReference type="SUPFAM" id="SSF103473">
    <property type="entry name" value="MFS general substrate transporter"/>
    <property type="match status" value="1"/>
</dbReference>
<evidence type="ECO:0000256" key="6">
    <source>
        <dbReference type="ARBA" id="ARBA00023136"/>
    </source>
</evidence>
<dbReference type="CDD" id="cd17321">
    <property type="entry name" value="MFS_MMR_MDR_like"/>
    <property type="match status" value="1"/>
</dbReference>
<dbReference type="Gene3D" id="1.20.1250.20">
    <property type="entry name" value="MFS general substrate transporter like domains"/>
    <property type="match status" value="1"/>
</dbReference>
<feature type="transmembrane region" description="Helical" evidence="8">
    <location>
        <begin position="289"/>
        <end position="308"/>
    </location>
</feature>
<feature type="transmembrane region" description="Helical" evidence="8">
    <location>
        <begin position="188"/>
        <end position="207"/>
    </location>
</feature>
<feature type="domain" description="Major facilitator superfamily (MFS) profile" evidence="9">
    <location>
        <begin position="36"/>
        <end position="481"/>
    </location>
</feature>
<dbReference type="PANTHER" id="PTHR42718:SF46">
    <property type="entry name" value="BLR6921 PROTEIN"/>
    <property type="match status" value="1"/>
</dbReference>
<feature type="transmembrane region" description="Helical" evidence="8">
    <location>
        <begin position="219"/>
        <end position="240"/>
    </location>
</feature>
<evidence type="ECO:0000256" key="7">
    <source>
        <dbReference type="SAM" id="MobiDB-lite"/>
    </source>
</evidence>
<feature type="transmembrane region" description="Helical" evidence="8">
    <location>
        <begin position="160"/>
        <end position="182"/>
    </location>
</feature>
<keyword evidence="2" id="KW-0813">Transport</keyword>
<feature type="transmembrane region" description="Helical" evidence="8">
    <location>
        <begin position="74"/>
        <end position="94"/>
    </location>
</feature>
<evidence type="ECO:0000313" key="10">
    <source>
        <dbReference type="EMBL" id="MBG6136613.1"/>
    </source>
</evidence>
<dbReference type="EMBL" id="JADOUF010000001">
    <property type="protein sequence ID" value="MBG6136613.1"/>
    <property type="molecule type" value="Genomic_DNA"/>
</dbReference>
<feature type="transmembrane region" description="Helical" evidence="8">
    <location>
        <begin position="353"/>
        <end position="370"/>
    </location>
</feature>
<gene>
    <name evidence="10" type="ORF">IW245_002807</name>
</gene>
<organism evidence="10 11">
    <name type="scientific">Longispora fulva</name>
    <dbReference type="NCBI Taxonomy" id="619741"/>
    <lineage>
        <taxon>Bacteria</taxon>
        <taxon>Bacillati</taxon>
        <taxon>Actinomycetota</taxon>
        <taxon>Actinomycetes</taxon>
        <taxon>Micromonosporales</taxon>
        <taxon>Micromonosporaceae</taxon>
        <taxon>Longispora</taxon>
    </lineage>
</organism>
<proteinExistence type="predicted"/>
<evidence type="ECO:0000256" key="5">
    <source>
        <dbReference type="ARBA" id="ARBA00022989"/>
    </source>
</evidence>
<keyword evidence="5 8" id="KW-1133">Transmembrane helix</keyword>
<keyword evidence="6 8" id="KW-0472">Membrane</keyword>
<feature type="transmembrane region" description="Helical" evidence="8">
    <location>
        <begin position="134"/>
        <end position="153"/>
    </location>
</feature>
<keyword evidence="3" id="KW-1003">Cell membrane</keyword>
<feature type="transmembrane region" description="Helical" evidence="8">
    <location>
        <begin position="35"/>
        <end position="54"/>
    </location>
</feature>
<feature type="transmembrane region" description="Helical" evidence="8">
    <location>
        <begin position="106"/>
        <end position="128"/>
    </location>
</feature>
<dbReference type="GO" id="GO:0022857">
    <property type="term" value="F:transmembrane transporter activity"/>
    <property type="evidence" value="ECO:0007669"/>
    <property type="project" value="InterPro"/>
</dbReference>
<accession>A0A8J7GHV4</accession>
<dbReference type="InterPro" id="IPR004638">
    <property type="entry name" value="EmrB-like"/>
</dbReference>
<comment type="caution">
    <text evidence="10">The sequence shown here is derived from an EMBL/GenBank/DDBJ whole genome shotgun (WGS) entry which is preliminary data.</text>
</comment>
<feature type="region of interest" description="Disordered" evidence="7">
    <location>
        <begin position="482"/>
        <end position="508"/>
    </location>
</feature>
<dbReference type="Proteomes" id="UP000622552">
    <property type="component" value="Unassembled WGS sequence"/>
</dbReference>
<evidence type="ECO:0000256" key="1">
    <source>
        <dbReference type="ARBA" id="ARBA00004651"/>
    </source>
</evidence>
<dbReference type="GO" id="GO:0005886">
    <property type="term" value="C:plasma membrane"/>
    <property type="evidence" value="ECO:0007669"/>
    <property type="project" value="UniProtKB-SubCell"/>
</dbReference>